<dbReference type="EMBL" id="AEVS01000008">
    <property type="protein sequence ID" value="EGA67430.1"/>
    <property type="molecule type" value="Genomic_DNA"/>
</dbReference>
<evidence type="ECO:0000313" key="10">
    <source>
        <dbReference type="EMBL" id="EGA67430.1"/>
    </source>
</evidence>
<dbReference type="InterPro" id="IPR025857">
    <property type="entry name" value="MacB_PCD"/>
</dbReference>
<evidence type="ECO:0000256" key="2">
    <source>
        <dbReference type="ARBA" id="ARBA00005236"/>
    </source>
</evidence>
<keyword evidence="5 7" id="KW-1133">Transmembrane helix</keyword>
<dbReference type="STRING" id="945543.VIBR0546_12367"/>
<dbReference type="Pfam" id="PF02687">
    <property type="entry name" value="FtsX"/>
    <property type="match status" value="1"/>
</dbReference>
<feature type="transmembrane region" description="Helical" evidence="7">
    <location>
        <begin position="267"/>
        <end position="289"/>
    </location>
</feature>
<proteinExistence type="inferred from homology"/>
<evidence type="ECO:0008006" key="12">
    <source>
        <dbReference type="Google" id="ProtNLM"/>
    </source>
</evidence>
<comment type="caution">
    <text evidence="10">The sequence shown here is derived from an EMBL/GenBank/DDBJ whole genome shotgun (WGS) entry which is preliminary data.</text>
</comment>
<dbReference type="Pfam" id="PF12704">
    <property type="entry name" value="MacB_PCD"/>
    <property type="match status" value="1"/>
</dbReference>
<dbReference type="Proteomes" id="UP000004371">
    <property type="component" value="Unassembled WGS sequence"/>
</dbReference>
<evidence type="ECO:0000259" key="8">
    <source>
        <dbReference type="Pfam" id="PF02687"/>
    </source>
</evidence>
<feature type="transmembrane region" description="Helical" evidence="7">
    <location>
        <begin position="309"/>
        <end position="338"/>
    </location>
</feature>
<dbReference type="GO" id="GO:0098797">
    <property type="term" value="C:plasma membrane protein complex"/>
    <property type="evidence" value="ECO:0007669"/>
    <property type="project" value="TreeGrafter"/>
</dbReference>
<reference evidence="10 11" key="1">
    <citation type="journal article" date="2012" name="Int. J. Syst. Evol. Microbiol.">
        <title>Vibrio caribbeanicus sp. nov., isolated from the marine sponge Scleritoderma cyanea.</title>
        <authorList>
            <person name="Hoffmann M."/>
            <person name="Monday S.R."/>
            <person name="Allard M.W."/>
            <person name="Strain E.A."/>
            <person name="Whittaker P."/>
            <person name="Naum M."/>
            <person name="McCarthy P.J."/>
            <person name="Lopez J.V."/>
            <person name="Fischer M."/>
            <person name="Brown E.W."/>
        </authorList>
    </citation>
    <scope>NUCLEOTIDE SEQUENCE [LARGE SCALE GENOMIC DNA]</scope>
    <source>
        <strain evidence="10 11">LMG 20546</strain>
    </source>
</reference>
<feature type="transmembrane region" description="Helical" evidence="7">
    <location>
        <begin position="370"/>
        <end position="389"/>
    </location>
</feature>
<evidence type="ECO:0000259" key="9">
    <source>
        <dbReference type="Pfam" id="PF12704"/>
    </source>
</evidence>
<dbReference type="RefSeq" id="WP_006877530.1">
    <property type="nucleotide sequence ID" value="NZ_AEVS01000008.1"/>
</dbReference>
<gene>
    <name evidence="10" type="ORF">VIBR0546_12367</name>
</gene>
<dbReference type="GO" id="GO:0044874">
    <property type="term" value="P:lipoprotein localization to outer membrane"/>
    <property type="evidence" value="ECO:0007669"/>
    <property type="project" value="TreeGrafter"/>
</dbReference>
<evidence type="ECO:0000313" key="11">
    <source>
        <dbReference type="Proteomes" id="UP000004371"/>
    </source>
</evidence>
<evidence type="ECO:0000256" key="6">
    <source>
        <dbReference type="ARBA" id="ARBA00023136"/>
    </source>
</evidence>
<dbReference type="PANTHER" id="PTHR30489">
    <property type="entry name" value="LIPOPROTEIN-RELEASING SYSTEM TRANSMEMBRANE PROTEIN LOLE"/>
    <property type="match status" value="1"/>
</dbReference>
<feature type="transmembrane region" description="Helical" evidence="7">
    <location>
        <begin position="21"/>
        <end position="42"/>
    </location>
</feature>
<comment type="similarity">
    <text evidence="2">Belongs to the ABC-4 integral membrane protein family. LolC/E subfamily.</text>
</comment>
<keyword evidence="3" id="KW-1003">Cell membrane</keyword>
<comment type="subcellular location">
    <subcellularLocation>
        <location evidence="1">Cell membrane</location>
        <topology evidence="1">Multi-pass membrane protein</topology>
    </subcellularLocation>
</comment>
<sequence length="405" mass="44292">MLIKLAWRNLWRNKLRTAIMLGAIVFGLVGVVAMMAFMTGLVNSMLDNAIAWQTSHIQIHNKAYVDNPDIKQRIVDSDRLIAQLDQQENIAHYSQRFIANGMVASARSTRGVRINGINIEQEQSVTPLAQHIIQGEWLDNQGRNPVLVSDKTAQQLKLRVGSKVVLTFSDLNGEVAGAAFRVRGVFKTPSTAFDEGNIYVRQTDLTALAGGTGAHEIAIVVNQTDKLAETVHKLTAIAGDNNQVRDWQQVQPMLASMTNSMQTSNNIMLGIFVIAMGFGIVNIMLMSVFERSQELGVLLAVGMQKQKVFMLITLESALLGVCGSVIGIAVCLLLVGLFGRTGISLSALAEGLGTYGIDTLLYPQVDFDQYVTIFITVLCASIMAAFYPARQILKLRPAQAMAEKH</sequence>
<dbReference type="InterPro" id="IPR003838">
    <property type="entry name" value="ABC3_permease_C"/>
</dbReference>
<evidence type="ECO:0000256" key="1">
    <source>
        <dbReference type="ARBA" id="ARBA00004651"/>
    </source>
</evidence>
<evidence type="ECO:0000256" key="7">
    <source>
        <dbReference type="SAM" id="Phobius"/>
    </source>
</evidence>
<keyword evidence="4 7" id="KW-0812">Transmembrane</keyword>
<evidence type="ECO:0000256" key="4">
    <source>
        <dbReference type="ARBA" id="ARBA00022692"/>
    </source>
</evidence>
<feature type="domain" description="MacB-like periplasmic core" evidence="9">
    <location>
        <begin position="17"/>
        <end position="236"/>
    </location>
</feature>
<evidence type="ECO:0000256" key="5">
    <source>
        <dbReference type="ARBA" id="ARBA00022989"/>
    </source>
</evidence>
<protein>
    <recommendedName>
        <fullName evidence="12">ABC transporter permease</fullName>
    </recommendedName>
</protein>
<name>E8LNW8_9VIBR</name>
<dbReference type="AlphaFoldDB" id="E8LNW8"/>
<accession>E8LNW8</accession>
<dbReference type="eggNOG" id="COG4591">
    <property type="taxonomic scope" value="Bacteria"/>
</dbReference>
<keyword evidence="6 7" id="KW-0472">Membrane</keyword>
<keyword evidence="11" id="KW-1185">Reference proteome</keyword>
<dbReference type="InterPro" id="IPR051447">
    <property type="entry name" value="Lipoprotein-release_system"/>
</dbReference>
<dbReference type="OrthoDB" id="9770036at2"/>
<evidence type="ECO:0000256" key="3">
    <source>
        <dbReference type="ARBA" id="ARBA00022475"/>
    </source>
</evidence>
<organism evidence="10 11">
    <name type="scientific">Vibrio brasiliensis LMG 20546</name>
    <dbReference type="NCBI Taxonomy" id="945543"/>
    <lineage>
        <taxon>Bacteria</taxon>
        <taxon>Pseudomonadati</taxon>
        <taxon>Pseudomonadota</taxon>
        <taxon>Gammaproteobacteria</taxon>
        <taxon>Vibrionales</taxon>
        <taxon>Vibrionaceae</taxon>
        <taxon>Vibrio</taxon>
        <taxon>Vibrio oreintalis group</taxon>
    </lineage>
</organism>
<feature type="domain" description="ABC3 transporter permease C-terminal" evidence="8">
    <location>
        <begin position="267"/>
        <end position="396"/>
    </location>
</feature>
<dbReference type="PANTHER" id="PTHR30489:SF0">
    <property type="entry name" value="LIPOPROTEIN-RELEASING SYSTEM TRANSMEMBRANE PROTEIN LOLE"/>
    <property type="match status" value="1"/>
</dbReference>